<name>V6J030_9BACL</name>
<evidence type="ECO:0000313" key="2">
    <source>
        <dbReference type="EMBL" id="EST12506.1"/>
    </source>
</evidence>
<proteinExistence type="predicted"/>
<sequence length="430" mass="48483">MKFTEGLTLELKRQFVDDLRKTVVAFANTDGGTIYVGIGDDGEIIGVQNPDGEMLKLTNMIRDAIKPDITLFTSCKTESIEGKIVIKVTIQKGTESPYYLSGKGMRPEGVFIRQGPSSVPATESAIRRMIKETDGDSYETTRSLNQNLTFKAANEEFMDRQVLFGTSQYKTLNLVNADGLYTNLGVLLSDQCAHTIKAAVFEGTDKAVFKDRREFGGSLLRQLNEVYEYISQYNRIRAEFSGLHRVDRRDYPEDALREALLNSLVHRDYAYSASTLLSIFDDRIEFVSIGGLVKGISIEDMMLGVSMTRNEKLARIFYLLKLVEAYGTGVPKMIRSYYDFPVKPKFEVSDNAFKITLPNKNVINKVSDLSEQEQAVINLVEKKMKISRRDVENILQVSQTMSGRILKQLTRKGLIQTVGRGKNTAYIRTK</sequence>
<dbReference type="RefSeq" id="WP_023509285.1">
    <property type="nucleotide sequence ID" value="NZ_AWTC01000004.1"/>
</dbReference>
<dbReference type="Pfam" id="PF13749">
    <property type="entry name" value="HATPase_c_4"/>
    <property type="match status" value="1"/>
</dbReference>
<dbReference type="PATRIC" id="fig|1395513.3.peg.1007"/>
<reference evidence="2 3" key="1">
    <citation type="journal article" date="2013" name="Genome Announc.">
        <title>Genome Sequence of Sporolactobacillus laevolacticus DSM442, an Efficient Polymer-Grade D-Lactate Producer from Agricultural Waste Cottonseed as a Nitrogen Source.</title>
        <authorList>
            <person name="Wang H."/>
            <person name="Wang L."/>
            <person name="Ju J."/>
            <person name="Yu B."/>
            <person name="Ma Y."/>
        </authorList>
    </citation>
    <scope>NUCLEOTIDE SEQUENCE [LARGE SCALE GENOMIC DNA]</scope>
    <source>
        <strain evidence="2 3">DSM 442</strain>
    </source>
</reference>
<dbReference type="InterPro" id="IPR038461">
    <property type="entry name" value="Schlafen_AlbA_2_dom_sf"/>
</dbReference>
<dbReference type="eggNOG" id="COG2865">
    <property type="taxonomic scope" value="Bacteria"/>
</dbReference>
<dbReference type="Proteomes" id="UP000018296">
    <property type="component" value="Unassembled WGS sequence"/>
</dbReference>
<dbReference type="InterPro" id="IPR007421">
    <property type="entry name" value="Schlafen_AlbA_2_dom"/>
</dbReference>
<dbReference type="SUPFAM" id="SSF46785">
    <property type="entry name" value="Winged helix' DNA-binding domain"/>
    <property type="match status" value="1"/>
</dbReference>
<gene>
    <name evidence="2" type="ORF">P343_04920</name>
</gene>
<dbReference type="PANTHER" id="PTHR30595">
    <property type="entry name" value="GLPR-RELATED TRANSCRIPTIONAL REPRESSOR"/>
    <property type="match status" value="1"/>
</dbReference>
<accession>V6J030</accession>
<dbReference type="OrthoDB" id="9768354at2"/>
<comment type="caution">
    <text evidence="2">The sequence shown here is derived from an EMBL/GenBank/DDBJ whole genome shotgun (WGS) entry which is preliminary data.</text>
</comment>
<dbReference type="Gene3D" id="3.30.565.60">
    <property type="match status" value="1"/>
</dbReference>
<dbReference type="Gene3D" id="1.10.10.10">
    <property type="entry name" value="Winged helix-like DNA-binding domain superfamily/Winged helix DNA-binding domain"/>
    <property type="match status" value="1"/>
</dbReference>
<dbReference type="EMBL" id="AWTC01000004">
    <property type="protein sequence ID" value="EST12506.1"/>
    <property type="molecule type" value="Genomic_DNA"/>
</dbReference>
<keyword evidence="3" id="KW-1185">Reference proteome</keyword>
<protein>
    <submittedName>
        <fullName evidence="2">ATPase AAA</fullName>
    </submittedName>
</protein>
<dbReference type="PANTHER" id="PTHR30595:SF6">
    <property type="entry name" value="SCHLAFEN ALBA-2 DOMAIN-CONTAINING PROTEIN"/>
    <property type="match status" value="1"/>
</dbReference>
<dbReference type="InterPro" id="IPR038475">
    <property type="entry name" value="RecG_C_sf"/>
</dbReference>
<evidence type="ECO:0000313" key="3">
    <source>
        <dbReference type="Proteomes" id="UP000018296"/>
    </source>
</evidence>
<dbReference type="eggNOG" id="COG1846">
    <property type="taxonomic scope" value="Bacteria"/>
</dbReference>
<dbReference type="InterPro" id="IPR036388">
    <property type="entry name" value="WH-like_DNA-bd_sf"/>
</dbReference>
<dbReference type="AlphaFoldDB" id="V6J030"/>
<evidence type="ECO:0000259" key="1">
    <source>
        <dbReference type="Pfam" id="PF04326"/>
    </source>
</evidence>
<dbReference type="InterPro" id="IPR036390">
    <property type="entry name" value="WH_DNA-bd_sf"/>
</dbReference>
<organism evidence="2 3">
    <name type="scientific">Sporolactobacillus laevolacticus DSM 442</name>
    <dbReference type="NCBI Taxonomy" id="1395513"/>
    <lineage>
        <taxon>Bacteria</taxon>
        <taxon>Bacillati</taxon>
        <taxon>Bacillota</taxon>
        <taxon>Bacilli</taxon>
        <taxon>Bacillales</taxon>
        <taxon>Sporolactobacillaceae</taxon>
        <taxon>Sporolactobacillus</taxon>
    </lineage>
</organism>
<dbReference type="STRING" id="1395513.P343_04920"/>
<feature type="domain" description="Schlafen AlbA-2" evidence="1">
    <location>
        <begin position="5"/>
        <end position="121"/>
    </location>
</feature>
<dbReference type="Pfam" id="PF04326">
    <property type="entry name" value="SLFN_AlbA_2"/>
    <property type="match status" value="1"/>
</dbReference>
<dbReference type="Gene3D" id="3.30.950.30">
    <property type="entry name" value="Schlafen, AAA domain"/>
    <property type="match status" value="1"/>
</dbReference>